<protein>
    <submittedName>
        <fullName evidence="4">Ca2+-binding RTX toxin-like protein</fullName>
    </submittedName>
</protein>
<feature type="domain" description="Hedgehog/Intein (Hint)" evidence="3">
    <location>
        <begin position="728"/>
        <end position="869"/>
    </location>
</feature>
<keyword evidence="5" id="KW-1185">Reference proteome</keyword>
<dbReference type="PANTHER" id="PTHR38340:SF1">
    <property type="entry name" value="S-LAYER PROTEIN"/>
    <property type="match status" value="1"/>
</dbReference>
<comment type="caution">
    <text evidence="4">The sequence shown here is derived from an EMBL/GenBank/DDBJ whole genome shotgun (WGS) entry which is preliminary data.</text>
</comment>
<dbReference type="InterPro" id="IPR050557">
    <property type="entry name" value="RTX_toxin/Mannuronan_C5-epim"/>
</dbReference>
<dbReference type="GO" id="GO:0005509">
    <property type="term" value="F:calcium ion binding"/>
    <property type="evidence" value="ECO:0007669"/>
    <property type="project" value="InterPro"/>
</dbReference>
<accession>A0A2T0W7B4</accession>
<dbReference type="Gene3D" id="2.150.10.10">
    <property type="entry name" value="Serralysin-like metalloprotease, C-terminal"/>
    <property type="match status" value="5"/>
</dbReference>
<dbReference type="OrthoDB" id="6305173at2"/>
<gene>
    <name evidence="4" type="ORF">CLV74_1425</name>
</gene>
<dbReference type="InterPro" id="IPR001343">
    <property type="entry name" value="Hemolysn_Ca-bd"/>
</dbReference>
<dbReference type="Gene3D" id="2.170.16.10">
    <property type="entry name" value="Hedgehog/Intein (Hint) domain"/>
    <property type="match status" value="1"/>
</dbReference>
<proteinExistence type="predicted"/>
<organism evidence="4 5">
    <name type="scientific">Donghicola tyrosinivorans</name>
    <dbReference type="NCBI Taxonomy" id="1652492"/>
    <lineage>
        <taxon>Bacteria</taxon>
        <taxon>Pseudomonadati</taxon>
        <taxon>Pseudomonadota</taxon>
        <taxon>Alphaproteobacteria</taxon>
        <taxon>Rhodobacterales</taxon>
        <taxon>Roseobacteraceae</taxon>
        <taxon>Donghicola</taxon>
    </lineage>
</organism>
<dbReference type="EMBL" id="PVTQ01000042">
    <property type="protein sequence ID" value="PRY82543.1"/>
    <property type="molecule type" value="Genomic_DNA"/>
</dbReference>
<dbReference type="InterPro" id="IPR011049">
    <property type="entry name" value="Serralysin-like_metalloprot_C"/>
</dbReference>
<name>A0A2T0W7B4_9RHOB</name>
<dbReference type="AlphaFoldDB" id="A0A2T0W7B4"/>
<dbReference type="InterPro" id="IPR018511">
    <property type="entry name" value="Hemolysin-typ_Ca-bd_CS"/>
</dbReference>
<evidence type="ECO:0000313" key="4">
    <source>
        <dbReference type="EMBL" id="PRY82543.1"/>
    </source>
</evidence>
<evidence type="ECO:0000256" key="1">
    <source>
        <dbReference type="ARBA" id="ARBA00004613"/>
    </source>
</evidence>
<sequence>MATSTTFQVMYLGQRALIDTTQGNNTAENAAGILDTYGSASDPMYNWVGTLYADYLLEDDNNSYDIDNGGGRDRFHVNGFGTQEFDAVAEYAITLTYVDGTTAQITAYVFQDFQGHTFLAPETTLNADQAALTAKPIQSLALTAVTKSSGDTTAGDMIAARQTGTYKTPVDGTTGNDSMGVGYTDAQGDQITAGNDYILAGAGNDTVTAGDGNDFVSGGTGADLIYGGNGNDSLQGNDGNDTIYGELGADTIDGGAGDDSILYGEGADVVYGGAGNDYIDDINGAQLNGANTIYGGDGNDSIYTGNDGDLIYGGQGTDWIDGELGNDTVYGGADNDTVMGGAGNDSLFGGSGADYIDGGADNDIIYGDFNGNTVNINYTVSSSSLAASTPAARVDDDATLKVSFDEAATVRLTFGLLENFEENIISIDGVVVDIQAMINAGDAVLSGGIAVGATGGVTGTAGSSTSGTITFNVPFTSISVDHTGGGYDDVTVEYLATGGTYTAITDYANGATGSYAADTVGISGSDTILGGLGDDTIWFGAGDDVVYGGDGNDSIDDRSGDGLVGDNYLDGGAGSDTIWAGYGSDTVLGGDGNDSLHGDQGNDTLSGGLGADTLWGDAGNDVLDGGEGDDHLVAGAGYDTIVASSGIDNVYQFDLNDDNLDGFTNHQIDVSNLTDLEGNPIRWEDVVVTQNVNNHAVLTFPNGEQIILQGITADQVNDKLELISIGIPCFTVGTMILTPTGEKPIEMLRPGDMVVTRDNGPQPLVWAGSRRLGAGELARHPELRPIRIAPGDWAGPRGLLVSPQHGLYAHQSERGGTDKLIRATHLARLKGGKVRVANGVTSVTYIHLMFEEHQVIFGNGIASESFYPGKWGLSSLAAPCRREILQLFPELAGTDVENAYGQTAMPFARFKELPDHVYDLSLQTFDRRLLRCG</sequence>
<comment type="subcellular location">
    <subcellularLocation>
        <location evidence="1">Secreted</location>
    </subcellularLocation>
</comment>
<dbReference type="PRINTS" id="PR00313">
    <property type="entry name" value="CABNDNGRPT"/>
</dbReference>
<dbReference type="Pfam" id="PF00353">
    <property type="entry name" value="HemolysinCabind"/>
    <property type="match status" value="7"/>
</dbReference>
<dbReference type="Pfam" id="PF13403">
    <property type="entry name" value="Hint_2"/>
    <property type="match status" value="1"/>
</dbReference>
<dbReference type="PANTHER" id="PTHR38340">
    <property type="entry name" value="S-LAYER PROTEIN"/>
    <property type="match status" value="1"/>
</dbReference>
<reference evidence="4 5" key="1">
    <citation type="submission" date="2018-03" db="EMBL/GenBank/DDBJ databases">
        <title>Genomic Encyclopedia of Archaeal and Bacterial Type Strains, Phase II (KMG-II): from individual species to whole genera.</title>
        <authorList>
            <person name="Goeker M."/>
        </authorList>
    </citation>
    <scope>NUCLEOTIDE SEQUENCE [LARGE SCALE GENOMIC DNA]</scope>
    <source>
        <strain evidence="4 5">DSM 100212</strain>
    </source>
</reference>
<dbReference type="SUPFAM" id="SSF51120">
    <property type="entry name" value="beta-Roll"/>
    <property type="match status" value="3"/>
</dbReference>
<dbReference type="InterPro" id="IPR036844">
    <property type="entry name" value="Hint_dom_sf"/>
</dbReference>
<dbReference type="CDD" id="cd00081">
    <property type="entry name" value="Hint"/>
    <property type="match status" value="1"/>
</dbReference>
<evidence type="ECO:0000256" key="2">
    <source>
        <dbReference type="ARBA" id="ARBA00022525"/>
    </source>
</evidence>
<dbReference type="GO" id="GO:0005576">
    <property type="term" value="C:extracellular region"/>
    <property type="evidence" value="ECO:0007669"/>
    <property type="project" value="UniProtKB-SubCell"/>
</dbReference>
<evidence type="ECO:0000259" key="3">
    <source>
        <dbReference type="Pfam" id="PF13403"/>
    </source>
</evidence>
<dbReference type="Proteomes" id="UP000238392">
    <property type="component" value="Unassembled WGS sequence"/>
</dbReference>
<dbReference type="PROSITE" id="PS00330">
    <property type="entry name" value="HEMOLYSIN_CALCIUM"/>
    <property type="match status" value="3"/>
</dbReference>
<dbReference type="InterPro" id="IPR028992">
    <property type="entry name" value="Hedgehog/Intein_dom"/>
</dbReference>
<dbReference type="SUPFAM" id="SSF51294">
    <property type="entry name" value="Hedgehog/intein (Hint) domain"/>
    <property type="match status" value="1"/>
</dbReference>
<evidence type="ECO:0000313" key="5">
    <source>
        <dbReference type="Proteomes" id="UP000238392"/>
    </source>
</evidence>
<dbReference type="RefSeq" id="WP_106269120.1">
    <property type="nucleotide sequence ID" value="NZ_PVTQ01000042.1"/>
</dbReference>
<keyword evidence="2" id="KW-0964">Secreted</keyword>